<dbReference type="Gene3D" id="3.90.550.10">
    <property type="entry name" value="Spore Coat Polysaccharide Biosynthesis Protein SpsA, Chain A"/>
    <property type="match status" value="1"/>
</dbReference>
<keyword evidence="1" id="KW-0808">Transferase</keyword>
<reference evidence="1" key="1">
    <citation type="submission" date="2018-06" db="EMBL/GenBank/DDBJ databases">
        <authorList>
            <person name="Zhirakovskaya E."/>
        </authorList>
    </citation>
    <scope>NUCLEOTIDE SEQUENCE</scope>
</reference>
<dbReference type="EMBL" id="UOFI01000050">
    <property type="protein sequence ID" value="VAW63868.1"/>
    <property type="molecule type" value="Genomic_DNA"/>
</dbReference>
<dbReference type="GO" id="GO:0016740">
    <property type="term" value="F:transferase activity"/>
    <property type="evidence" value="ECO:0007669"/>
    <property type="project" value="UniProtKB-KW"/>
</dbReference>
<accession>A0A3B0X6D1</accession>
<dbReference type="AlphaFoldDB" id="A0A3B0X6D1"/>
<dbReference type="PANTHER" id="PTHR36529:SF1">
    <property type="entry name" value="GLYCOSYLTRANSFERASE"/>
    <property type="match status" value="1"/>
</dbReference>
<dbReference type="InterPro" id="IPR029044">
    <property type="entry name" value="Nucleotide-diphossugar_trans"/>
</dbReference>
<proteinExistence type="predicted"/>
<name>A0A3B0X6D1_9ZZZZ</name>
<dbReference type="Pfam" id="PF09837">
    <property type="entry name" value="DUF2064"/>
    <property type="match status" value="1"/>
</dbReference>
<dbReference type="SUPFAM" id="SSF53448">
    <property type="entry name" value="Nucleotide-diphospho-sugar transferases"/>
    <property type="match status" value="1"/>
</dbReference>
<evidence type="ECO:0000313" key="1">
    <source>
        <dbReference type="EMBL" id="VAW63868.1"/>
    </source>
</evidence>
<sequence>MTQKNSQQLIVFIKAPVTGQCKTRLIPLLGAEQACAFYKTLVTHCLKQLKGLSHTDIAIYATPRTQHPFIQALNKQNEYALHTQQGNNLGERMYAAIQTSLQYYSKTVLIGSDCPPINQKYIQQAFNALKQCDIVFGPAEDGGYVLIGANKIEPLVFENINWGSHQVLQQSLNNCQTSAYNTHLLDTLWDIDTPEDYKRRIQYNHTTHTGVNNGSATGR</sequence>
<dbReference type="PANTHER" id="PTHR36529">
    <property type="entry name" value="SLL1095 PROTEIN"/>
    <property type="match status" value="1"/>
</dbReference>
<gene>
    <name evidence="1" type="ORF">MNBD_GAMMA09-1131</name>
</gene>
<organism evidence="1">
    <name type="scientific">hydrothermal vent metagenome</name>
    <dbReference type="NCBI Taxonomy" id="652676"/>
    <lineage>
        <taxon>unclassified sequences</taxon>
        <taxon>metagenomes</taxon>
        <taxon>ecological metagenomes</taxon>
    </lineage>
</organism>
<protein>
    <submittedName>
        <fullName evidence="1">Glycosyltransferase</fullName>
    </submittedName>
</protein>
<dbReference type="InterPro" id="IPR018641">
    <property type="entry name" value="Trfase_1_rSAM/seldom-assoc"/>
</dbReference>
<dbReference type="NCBIfam" id="TIGR04282">
    <property type="entry name" value="glyco_like_cofC"/>
    <property type="match status" value="1"/>
</dbReference>